<dbReference type="RefSeq" id="YP_005087036.1">
    <property type="nucleotide sequence ID" value="NC_016651.1"/>
</dbReference>
<evidence type="ECO:0000313" key="2">
    <source>
        <dbReference type="Proteomes" id="UP000005428"/>
    </source>
</evidence>
<accession>G9FGV7</accession>
<dbReference type="EMBL" id="JN116822">
    <property type="protein sequence ID" value="AEV51846.1"/>
    <property type="molecule type" value="Genomic_DNA"/>
</dbReference>
<dbReference type="GeneID" id="11541239"/>
<organism evidence="1 2">
    <name type="scientific">Rhodococcus phage RRH1</name>
    <dbReference type="NCBI Taxonomy" id="1109717"/>
    <lineage>
        <taxon>Viruses</taxon>
        <taxon>Duplodnaviria</taxon>
        <taxon>Heunggongvirae</taxon>
        <taxon>Uroviricota</taxon>
        <taxon>Caudoviricetes</taxon>
        <taxon>Caudoviricetes incertae sedis</taxon>
        <taxon>Edwardsroadvirus</taxon>
        <taxon>Edwardsroadvirus RRH1</taxon>
    </lineage>
</organism>
<keyword evidence="2" id="KW-1185">Reference proteome</keyword>
<name>G9FGV7_9CAUD</name>
<dbReference type="KEGG" id="vg:11541239"/>
<protein>
    <submittedName>
        <fullName evidence="1">Uncharacterized protein</fullName>
    </submittedName>
</protein>
<dbReference type="Proteomes" id="UP000005428">
    <property type="component" value="Segment"/>
</dbReference>
<proteinExistence type="predicted"/>
<sequence length="99" mass="10998">MATSTPIFTVELADGTVLEDVRVLNADMIRFDMTRARHKWPSGTDAPILMLTFWVWAALTREGRTTDTWEVFSEQTCVSVVKTNGDDTADPTIADHVPG</sequence>
<dbReference type="OrthoDB" id="25135at10239"/>
<reference evidence="1 2" key="1">
    <citation type="submission" date="2011-06" db="EMBL/GenBank/DDBJ databases">
        <title>Small but sufficient: a novel Rhodococcus phage RRH1.</title>
        <authorList>
            <person name="Petrovski S."/>
        </authorList>
    </citation>
    <scope>NUCLEOTIDE SEQUENCE [LARGE SCALE GENOMIC DNA]</scope>
</reference>
<evidence type="ECO:0000313" key="1">
    <source>
        <dbReference type="EMBL" id="AEV51846.1"/>
    </source>
</evidence>